<sequence>MTNEQDSVAKTIAHFLVTTRYLAVLNIVLFAISLTTTHYIGLNTVLAVGLLYLHIRLEFDQRVFMHTTNFIDFDRTLLRLGLVKKITERDIFQRAKGAIRLWYAMLFATLIQLALWLI</sequence>
<evidence type="ECO:0008006" key="4">
    <source>
        <dbReference type="Google" id="ProtNLM"/>
    </source>
</evidence>
<evidence type="ECO:0000256" key="1">
    <source>
        <dbReference type="SAM" id="Phobius"/>
    </source>
</evidence>
<accession>A0AAW5LEZ5</accession>
<feature type="transmembrane region" description="Helical" evidence="1">
    <location>
        <begin position="38"/>
        <end position="55"/>
    </location>
</feature>
<keyword evidence="1" id="KW-1133">Transmembrane helix</keyword>
<dbReference type="Proteomes" id="UP001206350">
    <property type="component" value="Unassembled WGS sequence"/>
</dbReference>
<proteinExistence type="predicted"/>
<feature type="transmembrane region" description="Helical" evidence="1">
    <location>
        <begin position="99"/>
        <end position="117"/>
    </location>
</feature>
<keyword evidence="1" id="KW-0472">Membrane</keyword>
<evidence type="ECO:0000313" key="2">
    <source>
        <dbReference type="EMBL" id="MCQ9121921.1"/>
    </source>
</evidence>
<name>A0AAW5LEZ5_9PAST</name>
<feature type="transmembrane region" description="Helical" evidence="1">
    <location>
        <begin position="12"/>
        <end position="32"/>
    </location>
</feature>
<protein>
    <recommendedName>
        <fullName evidence="4">Transcriptional regulator</fullName>
    </recommendedName>
</protein>
<dbReference type="AlphaFoldDB" id="A0AAW5LEZ5"/>
<gene>
    <name evidence="2" type="ORF">MUU45_001476</name>
</gene>
<keyword evidence="1" id="KW-0812">Transmembrane</keyword>
<reference evidence="2 3" key="1">
    <citation type="journal article" date="2022" name="Microbiol. Spectr.">
        <title>Microbiota of the Pregnant Mouse: Characterization of the Bacterial Communities in the Oral Cavity, Lung, Intestine, and Vagina through Culture and DNA Sequencing.</title>
        <authorList>
            <person name="Greenberg J.M."/>
            <person name="Romero R."/>
            <person name="Winters A.D."/>
            <person name="Galaz J."/>
            <person name="Garcia-Flores V."/>
            <person name="Arenas-Hernandez M."/>
            <person name="Panzer J."/>
            <person name="Shaffer Z."/>
            <person name="Kracht D.J."/>
            <person name="Gomez-Lopez N."/>
            <person name="Theis K.R."/>
        </authorList>
    </citation>
    <scope>NUCLEOTIDE SEQUENCE [LARGE SCALE GENOMIC DNA]</scope>
    <source>
        <strain evidence="2 3">MAC-C1-H1</strain>
    </source>
</reference>
<comment type="caution">
    <text evidence="2">The sequence shown here is derived from an EMBL/GenBank/DDBJ whole genome shotgun (WGS) entry which is preliminary data.</text>
</comment>
<keyword evidence="3" id="KW-1185">Reference proteome</keyword>
<dbReference type="EMBL" id="JALJCU010000025">
    <property type="protein sequence ID" value="MCQ9121921.1"/>
    <property type="molecule type" value="Genomic_DNA"/>
</dbReference>
<organism evidence="2 3">
    <name type="scientific">Rodentibacter pneumotropicus</name>
    <dbReference type="NCBI Taxonomy" id="758"/>
    <lineage>
        <taxon>Bacteria</taxon>
        <taxon>Pseudomonadati</taxon>
        <taxon>Pseudomonadota</taxon>
        <taxon>Gammaproteobacteria</taxon>
        <taxon>Pasteurellales</taxon>
        <taxon>Pasteurellaceae</taxon>
        <taxon>Rodentibacter</taxon>
    </lineage>
</organism>
<evidence type="ECO:0000313" key="3">
    <source>
        <dbReference type="Proteomes" id="UP001206350"/>
    </source>
</evidence>
<dbReference type="RefSeq" id="WP_077664848.1">
    <property type="nucleotide sequence ID" value="NZ_JALJCU010000025.1"/>
</dbReference>